<protein>
    <submittedName>
        <fullName evidence="2">Uncharacterized protein</fullName>
    </submittedName>
</protein>
<dbReference type="AlphaFoldDB" id="A0A8H5ETU0"/>
<feature type="region of interest" description="Disordered" evidence="1">
    <location>
        <begin position="215"/>
        <end position="252"/>
    </location>
</feature>
<feature type="compositionally biased region" description="Basic residues" evidence="1">
    <location>
        <begin position="102"/>
        <end position="115"/>
    </location>
</feature>
<feature type="region of interest" description="Disordered" evidence="1">
    <location>
        <begin position="1"/>
        <end position="199"/>
    </location>
</feature>
<organism evidence="2 3">
    <name type="scientific">Psilocybe cf. subviscida</name>
    <dbReference type="NCBI Taxonomy" id="2480587"/>
    <lineage>
        <taxon>Eukaryota</taxon>
        <taxon>Fungi</taxon>
        <taxon>Dikarya</taxon>
        <taxon>Basidiomycota</taxon>
        <taxon>Agaricomycotina</taxon>
        <taxon>Agaricomycetes</taxon>
        <taxon>Agaricomycetidae</taxon>
        <taxon>Agaricales</taxon>
        <taxon>Agaricineae</taxon>
        <taxon>Strophariaceae</taxon>
        <taxon>Psilocybe</taxon>
    </lineage>
</organism>
<evidence type="ECO:0000313" key="3">
    <source>
        <dbReference type="Proteomes" id="UP000567179"/>
    </source>
</evidence>
<feature type="compositionally biased region" description="Low complexity" evidence="1">
    <location>
        <begin position="346"/>
        <end position="364"/>
    </location>
</feature>
<feature type="compositionally biased region" description="Polar residues" evidence="1">
    <location>
        <begin position="147"/>
        <end position="162"/>
    </location>
</feature>
<feature type="compositionally biased region" description="Polar residues" evidence="1">
    <location>
        <begin position="215"/>
        <end position="232"/>
    </location>
</feature>
<sequence length="428" mass="46003">MSSFRASPWVPYEPPAQASSHRSRPQHVSEPDMDEDVDMDGPVISTLHEDFTAPKKASASPKKRPPVRAQRAEGDGEEDELIDELVDDNEDHPGRGMDSPQKRKTTVKRRPRKEKKPGELGKKVKDKMSQPTGAHNPAPTISWFKATPTSYEDTETINSSSMGPAEEASSARGKKKAAPRKAPAAPRPKIKISKQKSAIPPLLLEDAGTISESYAGTAASSPVTVQYDQNSPEPEPLHQSSPPPISSLLSEETLEGVPIPVYPLPTKPFPVQPPPKIPTGFAPILPLDKSGRKVRHWREANREIRGIAGGRWLARTWVGEKESDYATFVNITSGQAKSADDKTPGSSFALSKLSSASAPPTKALGKIKGTKNSSASTSLNPSRAPSTNPEGPGTLLNTSAVRAPTKMRILQVPSEEGPDSEITAPIDT</sequence>
<evidence type="ECO:0000313" key="2">
    <source>
        <dbReference type="EMBL" id="KAF5312176.1"/>
    </source>
</evidence>
<feature type="region of interest" description="Disordered" evidence="1">
    <location>
        <begin position="332"/>
        <end position="403"/>
    </location>
</feature>
<feature type="region of interest" description="Disordered" evidence="1">
    <location>
        <begin position="409"/>
        <end position="428"/>
    </location>
</feature>
<gene>
    <name evidence="2" type="ORF">D9619_002749</name>
</gene>
<name>A0A8H5ETU0_9AGAR</name>
<feature type="compositionally biased region" description="Acidic residues" evidence="1">
    <location>
        <begin position="75"/>
        <end position="90"/>
    </location>
</feature>
<feature type="compositionally biased region" description="Polar residues" evidence="1">
    <location>
        <begin position="370"/>
        <end position="400"/>
    </location>
</feature>
<feature type="compositionally biased region" description="Basic and acidic residues" evidence="1">
    <location>
        <begin position="116"/>
        <end position="128"/>
    </location>
</feature>
<dbReference type="Proteomes" id="UP000567179">
    <property type="component" value="Unassembled WGS sequence"/>
</dbReference>
<accession>A0A8H5ETU0</accession>
<dbReference type="EMBL" id="JAACJJ010000056">
    <property type="protein sequence ID" value="KAF5312176.1"/>
    <property type="molecule type" value="Genomic_DNA"/>
</dbReference>
<keyword evidence="3" id="KW-1185">Reference proteome</keyword>
<evidence type="ECO:0000256" key="1">
    <source>
        <dbReference type="SAM" id="MobiDB-lite"/>
    </source>
</evidence>
<proteinExistence type="predicted"/>
<comment type="caution">
    <text evidence="2">The sequence shown here is derived from an EMBL/GenBank/DDBJ whole genome shotgun (WGS) entry which is preliminary data.</text>
</comment>
<reference evidence="2 3" key="1">
    <citation type="journal article" date="2020" name="ISME J.">
        <title>Uncovering the hidden diversity of litter-decomposition mechanisms in mushroom-forming fungi.</title>
        <authorList>
            <person name="Floudas D."/>
            <person name="Bentzer J."/>
            <person name="Ahren D."/>
            <person name="Johansson T."/>
            <person name="Persson P."/>
            <person name="Tunlid A."/>
        </authorList>
    </citation>
    <scope>NUCLEOTIDE SEQUENCE [LARGE SCALE GENOMIC DNA]</scope>
    <source>
        <strain evidence="2 3">CBS 101986</strain>
    </source>
</reference>
<dbReference type="OrthoDB" id="3229208at2759"/>